<dbReference type="EMBL" id="FZOB01000001">
    <property type="protein sequence ID" value="SNR58861.1"/>
    <property type="molecule type" value="Genomic_DNA"/>
</dbReference>
<dbReference type="RefSeq" id="WP_089322066.1">
    <property type="nucleotide sequence ID" value="NZ_FZOB01000001.1"/>
</dbReference>
<dbReference type="PROSITE" id="PS50880">
    <property type="entry name" value="TOPRIM"/>
    <property type="match status" value="1"/>
</dbReference>
<feature type="zinc finger region" description="C4-type" evidence="7">
    <location>
        <begin position="56"/>
        <end position="71"/>
    </location>
</feature>
<feature type="domain" description="Toprim" evidence="8">
    <location>
        <begin position="79"/>
        <end position="174"/>
    </location>
</feature>
<evidence type="ECO:0000259" key="8">
    <source>
        <dbReference type="PROSITE" id="PS50880"/>
    </source>
</evidence>
<evidence type="ECO:0000256" key="5">
    <source>
        <dbReference type="ARBA" id="ARBA00023172"/>
    </source>
</evidence>
<keyword evidence="2 7" id="KW-0227">DNA damage</keyword>
<comment type="similarity">
    <text evidence="7">Belongs to the RecR family.</text>
</comment>
<dbReference type="Proteomes" id="UP000198405">
    <property type="component" value="Unassembled WGS sequence"/>
</dbReference>
<dbReference type="InterPro" id="IPR023627">
    <property type="entry name" value="Rcmb_RecR"/>
</dbReference>
<name>A0A238XJV5_9BACT</name>
<dbReference type="InterPro" id="IPR000093">
    <property type="entry name" value="DNA_Rcmb_RecR"/>
</dbReference>
<dbReference type="OrthoDB" id="9802672at2"/>
<dbReference type="GO" id="GO:0006310">
    <property type="term" value="P:DNA recombination"/>
    <property type="evidence" value="ECO:0007669"/>
    <property type="project" value="UniProtKB-UniRule"/>
</dbReference>
<keyword evidence="10" id="KW-1185">Reference proteome</keyword>
<dbReference type="PANTHER" id="PTHR30446">
    <property type="entry name" value="RECOMBINATION PROTEIN RECR"/>
    <property type="match status" value="1"/>
</dbReference>
<evidence type="ECO:0000313" key="10">
    <source>
        <dbReference type="Proteomes" id="UP000198405"/>
    </source>
</evidence>
<proteinExistence type="inferred from homology"/>
<keyword evidence="4 7" id="KW-0862">Zinc</keyword>
<dbReference type="HAMAP" id="MF_00017">
    <property type="entry name" value="RecR"/>
    <property type="match status" value="1"/>
</dbReference>
<evidence type="ECO:0000256" key="3">
    <source>
        <dbReference type="ARBA" id="ARBA00022771"/>
    </source>
</evidence>
<accession>A0A238XJV5</accession>
<evidence type="ECO:0000313" key="9">
    <source>
        <dbReference type="EMBL" id="SNR58861.1"/>
    </source>
</evidence>
<keyword evidence="6 7" id="KW-0234">DNA repair</keyword>
<keyword evidence="3 7" id="KW-0863">Zinc-finger</keyword>
<dbReference type="PROSITE" id="PS01300">
    <property type="entry name" value="RECR"/>
    <property type="match status" value="1"/>
</dbReference>
<comment type="function">
    <text evidence="7">May play a role in DNA repair. It seems to be involved in an RecBC-independent recombinational process of DNA repair. It may act with RecF and RecO.</text>
</comment>
<reference evidence="10" key="1">
    <citation type="submission" date="2017-06" db="EMBL/GenBank/DDBJ databases">
        <authorList>
            <person name="Varghese N."/>
            <person name="Submissions S."/>
        </authorList>
    </citation>
    <scope>NUCLEOTIDE SEQUENCE [LARGE SCALE GENOMIC DNA]</scope>
    <source>
        <strain evidence="10">DSM 15668</strain>
    </source>
</reference>
<dbReference type="AlphaFoldDB" id="A0A238XJV5"/>
<gene>
    <name evidence="7" type="primary">recR</name>
    <name evidence="9" type="ORF">SAMN06265340_10128</name>
</gene>
<dbReference type="CDD" id="cd01025">
    <property type="entry name" value="TOPRIM_recR"/>
    <property type="match status" value="1"/>
</dbReference>
<dbReference type="Pfam" id="PF21175">
    <property type="entry name" value="RecR_C"/>
    <property type="match status" value="1"/>
</dbReference>
<keyword evidence="5 7" id="KW-0233">DNA recombination</keyword>
<evidence type="ECO:0000256" key="6">
    <source>
        <dbReference type="ARBA" id="ARBA00023204"/>
    </source>
</evidence>
<dbReference type="SMART" id="SM00493">
    <property type="entry name" value="TOPRIM"/>
    <property type="match status" value="1"/>
</dbReference>
<dbReference type="Pfam" id="PF02132">
    <property type="entry name" value="RecR_ZnF"/>
    <property type="match status" value="1"/>
</dbReference>
<dbReference type="Pfam" id="PF13662">
    <property type="entry name" value="Toprim_4"/>
    <property type="match status" value="1"/>
</dbReference>
<protein>
    <recommendedName>
        <fullName evidence="7">Recombination protein RecR</fullName>
    </recommendedName>
</protein>
<evidence type="ECO:0000256" key="2">
    <source>
        <dbReference type="ARBA" id="ARBA00022763"/>
    </source>
</evidence>
<dbReference type="InterPro" id="IPR015967">
    <property type="entry name" value="Rcmb_RecR_Znf"/>
</dbReference>
<dbReference type="GO" id="GO:0006281">
    <property type="term" value="P:DNA repair"/>
    <property type="evidence" value="ECO:0007669"/>
    <property type="project" value="UniProtKB-UniRule"/>
</dbReference>
<organism evidence="9 10">
    <name type="scientific">Desulfurobacterium atlanticum</name>
    <dbReference type="NCBI Taxonomy" id="240169"/>
    <lineage>
        <taxon>Bacteria</taxon>
        <taxon>Pseudomonadati</taxon>
        <taxon>Aquificota</taxon>
        <taxon>Aquificia</taxon>
        <taxon>Desulfurobacteriales</taxon>
        <taxon>Desulfurobacteriaceae</taxon>
        <taxon>Desulfurobacterium</taxon>
    </lineage>
</organism>
<dbReference type="GO" id="GO:0003677">
    <property type="term" value="F:DNA binding"/>
    <property type="evidence" value="ECO:0007669"/>
    <property type="project" value="UniProtKB-UniRule"/>
</dbReference>
<dbReference type="SUPFAM" id="SSF111304">
    <property type="entry name" value="Recombination protein RecR"/>
    <property type="match status" value="1"/>
</dbReference>
<dbReference type="NCBIfam" id="TIGR00615">
    <property type="entry name" value="recR"/>
    <property type="match status" value="1"/>
</dbReference>
<dbReference type="GO" id="GO:0008270">
    <property type="term" value="F:zinc ion binding"/>
    <property type="evidence" value="ECO:0007669"/>
    <property type="project" value="UniProtKB-KW"/>
</dbReference>
<evidence type="ECO:0000256" key="7">
    <source>
        <dbReference type="HAMAP-Rule" id="MF_00017"/>
    </source>
</evidence>
<keyword evidence="1 7" id="KW-0479">Metal-binding</keyword>
<sequence>MIYPETLEIVIDFLSSVSGISERAAERAVLSLAKLPGNERIRVINALKEIDTIKSCSKCGLPTVETLCPICASEERDKTVVCVVEQPRDAVSIEKLGKYKGVYHVLGGLISPLENIGPEDLRIKELFQRLKTEGVKEIIIALNPTVEGEATAKFLIDRIRDKHIKIYRIAYGIPYGGTIDMADELTLKRSFEDMKLLTGGD</sequence>
<dbReference type="Gene3D" id="3.40.1360.10">
    <property type="match status" value="1"/>
</dbReference>
<dbReference type="InterPro" id="IPR034137">
    <property type="entry name" value="TOPRIM_RecR"/>
</dbReference>
<evidence type="ECO:0000256" key="4">
    <source>
        <dbReference type="ARBA" id="ARBA00022833"/>
    </source>
</evidence>
<evidence type="ECO:0000256" key="1">
    <source>
        <dbReference type="ARBA" id="ARBA00022723"/>
    </source>
</evidence>
<dbReference type="PANTHER" id="PTHR30446:SF0">
    <property type="entry name" value="RECOMBINATION PROTEIN RECR"/>
    <property type="match status" value="1"/>
</dbReference>
<dbReference type="InterPro" id="IPR006171">
    <property type="entry name" value="TOPRIM_dom"/>
</dbReference>